<dbReference type="PANTHER" id="PTHR30461:SF23">
    <property type="entry name" value="DNA RECOMBINASE-RELATED"/>
    <property type="match status" value="1"/>
</dbReference>
<dbReference type="PROSITE" id="PS51737">
    <property type="entry name" value="RECOMBINASE_DNA_BIND"/>
    <property type="match status" value="1"/>
</dbReference>
<dbReference type="SMART" id="SM00857">
    <property type="entry name" value="Resolvase"/>
    <property type="match status" value="1"/>
</dbReference>
<dbReference type="Pfam" id="PF07508">
    <property type="entry name" value="Recombinase"/>
    <property type="match status" value="1"/>
</dbReference>
<organism evidence="3 4">
    <name type="scientific">Papillibacter cinnamivorans DSM 12816</name>
    <dbReference type="NCBI Taxonomy" id="1122930"/>
    <lineage>
        <taxon>Bacteria</taxon>
        <taxon>Bacillati</taxon>
        <taxon>Bacillota</taxon>
        <taxon>Clostridia</taxon>
        <taxon>Eubacteriales</taxon>
        <taxon>Oscillospiraceae</taxon>
        <taxon>Papillibacter</taxon>
    </lineage>
</organism>
<dbReference type="InterPro" id="IPR036162">
    <property type="entry name" value="Resolvase-like_N_sf"/>
</dbReference>
<name>A0A1W1Z2Z6_9FIRM</name>
<dbReference type="CDD" id="cd00338">
    <property type="entry name" value="Ser_Recombinase"/>
    <property type="match status" value="1"/>
</dbReference>
<dbReference type="PANTHER" id="PTHR30461">
    <property type="entry name" value="DNA-INVERTASE FROM LAMBDOID PROPHAGE"/>
    <property type="match status" value="1"/>
</dbReference>
<evidence type="ECO:0000259" key="2">
    <source>
        <dbReference type="PROSITE" id="PS51737"/>
    </source>
</evidence>
<dbReference type="RefSeq" id="WP_084233506.1">
    <property type="nucleotide sequence ID" value="NZ_FWXW01000001.1"/>
</dbReference>
<protein>
    <submittedName>
        <fullName evidence="3">Site-specific DNA recombinase</fullName>
    </submittedName>
</protein>
<dbReference type="STRING" id="1122930.SAMN02745168_0910"/>
<evidence type="ECO:0000259" key="1">
    <source>
        <dbReference type="PROSITE" id="PS51736"/>
    </source>
</evidence>
<dbReference type="Proteomes" id="UP000192790">
    <property type="component" value="Unassembled WGS sequence"/>
</dbReference>
<accession>A0A1W1Z2Z6</accession>
<dbReference type="GO" id="GO:0000150">
    <property type="term" value="F:DNA strand exchange activity"/>
    <property type="evidence" value="ECO:0007669"/>
    <property type="project" value="InterPro"/>
</dbReference>
<feature type="domain" description="Recombinase" evidence="2">
    <location>
        <begin position="167"/>
        <end position="329"/>
    </location>
</feature>
<dbReference type="OrthoDB" id="9781670at2"/>
<evidence type="ECO:0000313" key="3">
    <source>
        <dbReference type="EMBL" id="SMC42857.1"/>
    </source>
</evidence>
<evidence type="ECO:0000313" key="4">
    <source>
        <dbReference type="Proteomes" id="UP000192790"/>
    </source>
</evidence>
<proteinExistence type="predicted"/>
<keyword evidence="4" id="KW-1185">Reference proteome</keyword>
<dbReference type="InterPro" id="IPR011109">
    <property type="entry name" value="DNA_bind_recombinase_dom"/>
</dbReference>
<gene>
    <name evidence="3" type="ORF">SAMN02745168_0910</name>
</gene>
<dbReference type="EMBL" id="FWXW01000001">
    <property type="protein sequence ID" value="SMC42857.1"/>
    <property type="molecule type" value="Genomic_DNA"/>
</dbReference>
<dbReference type="Gene3D" id="3.90.1750.20">
    <property type="entry name" value="Putative Large Serine Recombinase, Chain B, Domain 2"/>
    <property type="match status" value="1"/>
</dbReference>
<dbReference type="InterPro" id="IPR025827">
    <property type="entry name" value="Zn_ribbon_recom_dom"/>
</dbReference>
<dbReference type="PROSITE" id="PS51736">
    <property type="entry name" value="RECOMBINASES_3"/>
    <property type="match status" value="1"/>
</dbReference>
<sequence>MRNREERDLRFAIYSRKSRITGRGESIENQAELCREYIFSQYPGAGEEAISLYEDEGFSGGNINRPRFRIMMQDAEKGRFSVIVCYRLDRISRNIGDFARLIEELNRLGVAFVSIREQFDTQSPLGRAMMYIASVFSQLERETIAERIRDNMLELAKSGRWLGGVTPTGYASETEERVSSGGGKKKSCRLRTVPEEAERVRLIFEEYRRTGSLTRVETRLLGDGVRTKNGKRYTRFTIRKILENPVYMIADNASREFFSGQGAEVCGEPKDFDGKRGVMAYNKTLQRPGKANRARDMKEWIIAAGGHRGIVSGEEWISVQEMLGRGQEKAYRRPKNHRAVLSGLLYCGLCGSCLRPKTDGKGKNTGGGFHYLCTMKEKSRGEICKIKNPPGDRLDAEVLRTLFYVPAEPKTLSESLDACRERLSDAEAETRQALLRRNLKSNRREIQSLVSVLGRAGETPAKGYLTEAIGRLHEENQALEQAIGCLEKEEGNRIFSPAELEASLEALLLPETILSRAEIEEQKNALRTLVRRAVWDGERCHLYFIGAKLPDTEAKEIEAEACLD</sequence>
<feature type="domain" description="Resolvase/invertase-type recombinase catalytic" evidence="1">
    <location>
        <begin position="10"/>
        <end position="159"/>
    </location>
</feature>
<dbReference type="InterPro" id="IPR006119">
    <property type="entry name" value="Resolv_N"/>
</dbReference>
<dbReference type="GO" id="GO:0003677">
    <property type="term" value="F:DNA binding"/>
    <property type="evidence" value="ECO:0007669"/>
    <property type="project" value="InterPro"/>
</dbReference>
<dbReference type="Gene3D" id="3.40.50.1390">
    <property type="entry name" value="Resolvase, N-terminal catalytic domain"/>
    <property type="match status" value="1"/>
</dbReference>
<dbReference type="AlphaFoldDB" id="A0A1W1Z2Z6"/>
<dbReference type="Pfam" id="PF00239">
    <property type="entry name" value="Resolvase"/>
    <property type="match status" value="1"/>
</dbReference>
<dbReference type="SUPFAM" id="SSF53041">
    <property type="entry name" value="Resolvase-like"/>
    <property type="match status" value="1"/>
</dbReference>
<dbReference type="InterPro" id="IPR050639">
    <property type="entry name" value="SSR_resolvase"/>
</dbReference>
<dbReference type="InterPro" id="IPR038109">
    <property type="entry name" value="DNA_bind_recomb_sf"/>
</dbReference>
<reference evidence="3 4" key="1">
    <citation type="submission" date="2017-04" db="EMBL/GenBank/DDBJ databases">
        <authorList>
            <person name="Afonso C.L."/>
            <person name="Miller P.J."/>
            <person name="Scott M.A."/>
            <person name="Spackman E."/>
            <person name="Goraichik I."/>
            <person name="Dimitrov K.M."/>
            <person name="Suarez D.L."/>
            <person name="Swayne D.E."/>
        </authorList>
    </citation>
    <scope>NUCLEOTIDE SEQUENCE [LARGE SCALE GENOMIC DNA]</scope>
    <source>
        <strain evidence="3 4">DSM 12816</strain>
    </source>
</reference>
<dbReference type="Pfam" id="PF13408">
    <property type="entry name" value="Zn_ribbon_recom"/>
    <property type="match status" value="1"/>
</dbReference>